<name>A0A4U8QA61_9FIRM</name>
<dbReference type="RefSeq" id="WP_138002050.1">
    <property type="nucleotide sequence ID" value="NZ_QGQD01000025.1"/>
</dbReference>
<dbReference type="STRING" id="180332.GCA_000797495_04293"/>
<sequence>MFDFLEGFEKRMGFAAVVDSIVNRKNTNMEIEGWFQGEELDNLFFTLLVYIMEQTLNENDECTLENIARFLDDILPVYQKKWPFDQVMRLAEYMVKDILQNKGTVKNYGIMDYGRQWHDIQVRLISDKITADNKIIYQLTDQGYDFLFRTKEIDKEMDFKLEQLKLKMLLKRKNYKHALKQSRDLINMLRQKKREMESFIDRVRQNIHTIDRGEHERLLLETYNLIDEEYEDMLEMKEAVVKDEDRIGREIEESGYSDETMNNALYNLNLIKRNIQIVIGEQRNLIGKRFNMNDIYEETIRNSFYASVVKRFDFQKEIMDEMEKVNSKNVSNLWKLMTPLCMPSLDKKMNLSLIYQNQGKLRENEEEDHVVEEEVLEEDLQAADREISNAMNFRVIERIFKFAGERGTSFTFSQFYEHIVEKTQRIHQYTENKRIFLILLKLYDYGVIDIESWKKHSNEDMIPDTNGEFDLSWCLRQMEDRYPDFYGVEQLVFEKKDFIFHAVLEDTVGAEVLYSTIEMADIEIIPKIRSEVGQDVETGISDI</sequence>
<proteinExistence type="predicted"/>
<dbReference type="EMBL" id="QGQD01000025">
    <property type="protein sequence ID" value="TLD01900.1"/>
    <property type="molecule type" value="Genomic_DNA"/>
</dbReference>
<gene>
    <name evidence="2" type="ORF">DSM106044_01270</name>
</gene>
<keyword evidence="3" id="KW-1185">Reference proteome</keyword>
<organism evidence="2 3">
    <name type="scientific">Robinsoniella peoriensis</name>
    <dbReference type="NCBI Taxonomy" id="180332"/>
    <lineage>
        <taxon>Bacteria</taxon>
        <taxon>Bacillati</taxon>
        <taxon>Bacillota</taxon>
        <taxon>Clostridia</taxon>
        <taxon>Lachnospirales</taxon>
        <taxon>Lachnospiraceae</taxon>
        <taxon>Robinsoniella</taxon>
    </lineage>
</organism>
<dbReference type="AlphaFoldDB" id="A0A4U8QA61"/>
<feature type="coiled-coil region" evidence="1">
    <location>
        <begin position="172"/>
        <end position="206"/>
    </location>
</feature>
<evidence type="ECO:0000313" key="3">
    <source>
        <dbReference type="Proteomes" id="UP000306509"/>
    </source>
</evidence>
<keyword evidence="1" id="KW-0175">Coiled coil</keyword>
<evidence type="ECO:0000313" key="2">
    <source>
        <dbReference type="EMBL" id="TLD01900.1"/>
    </source>
</evidence>
<evidence type="ECO:0000256" key="1">
    <source>
        <dbReference type="SAM" id="Coils"/>
    </source>
</evidence>
<comment type="caution">
    <text evidence="2">The sequence shown here is derived from an EMBL/GenBank/DDBJ whole genome shotgun (WGS) entry which is preliminary data.</text>
</comment>
<reference evidence="2 3" key="1">
    <citation type="journal article" date="2019" name="Anaerobe">
        <title>Detection of Robinsoniella peoriensis in multiple bone samples of a trauma patient.</title>
        <authorList>
            <person name="Schrottner P."/>
            <person name="Hartwich K."/>
            <person name="Bunk B."/>
            <person name="Schober I."/>
            <person name="Helbig S."/>
            <person name="Rudolph W.W."/>
            <person name="Gunzer F."/>
        </authorList>
    </citation>
    <scope>NUCLEOTIDE SEQUENCE [LARGE SCALE GENOMIC DNA]</scope>
    <source>
        <strain evidence="2 3">DSM 106044</strain>
    </source>
</reference>
<evidence type="ECO:0008006" key="4">
    <source>
        <dbReference type="Google" id="ProtNLM"/>
    </source>
</evidence>
<protein>
    <recommendedName>
        <fullName evidence="4">Replicative DNA helicase</fullName>
    </recommendedName>
</protein>
<dbReference type="Proteomes" id="UP000306509">
    <property type="component" value="Unassembled WGS sequence"/>
</dbReference>
<accession>A0A4U8QA61</accession>